<accession>A0A6G1QZ39</accession>
<reference evidence="2" key="2">
    <citation type="submission" date="2019-02" db="EMBL/GenBank/DDBJ databases">
        <title>Opniocepnalus argus Var Kimnra genome.</title>
        <authorList>
            <person name="Zhou C."/>
            <person name="Xiao S."/>
        </authorList>
    </citation>
    <scope>NUCLEOTIDE SEQUENCE [LARGE SCALE GENOMIC DNA]</scope>
</reference>
<keyword evidence="2" id="KW-1185">Reference proteome</keyword>
<name>A0A6G1QZ39_CHAAH</name>
<evidence type="ECO:0000313" key="1">
    <source>
        <dbReference type="EMBL" id="KAF3707346.1"/>
    </source>
</evidence>
<proteinExistence type="predicted"/>
<dbReference type="Proteomes" id="UP000503349">
    <property type="component" value="Chromosome 1"/>
</dbReference>
<gene>
    <name evidence="1" type="ORF">EXN66_Car000519</name>
</gene>
<organism evidence="1 2">
    <name type="scientific">Channa argus</name>
    <name type="common">Northern snakehead</name>
    <name type="synonym">Ophicephalus argus</name>
    <dbReference type="NCBI Taxonomy" id="215402"/>
    <lineage>
        <taxon>Eukaryota</taxon>
        <taxon>Metazoa</taxon>
        <taxon>Chordata</taxon>
        <taxon>Craniata</taxon>
        <taxon>Vertebrata</taxon>
        <taxon>Euteleostomi</taxon>
        <taxon>Actinopterygii</taxon>
        <taxon>Neopterygii</taxon>
        <taxon>Teleostei</taxon>
        <taxon>Neoteleostei</taxon>
        <taxon>Acanthomorphata</taxon>
        <taxon>Anabantaria</taxon>
        <taxon>Anabantiformes</taxon>
        <taxon>Channoidei</taxon>
        <taxon>Channidae</taxon>
        <taxon>Channa</taxon>
    </lineage>
</organism>
<dbReference type="AlphaFoldDB" id="A0A6G1QZ39"/>
<dbReference type="EMBL" id="CM015712">
    <property type="protein sequence ID" value="KAF3707346.1"/>
    <property type="molecule type" value="Genomic_DNA"/>
</dbReference>
<evidence type="ECO:0000313" key="2">
    <source>
        <dbReference type="Proteomes" id="UP000503349"/>
    </source>
</evidence>
<protein>
    <submittedName>
        <fullName evidence="1">Uncharacterized protein</fullName>
    </submittedName>
</protein>
<sequence>MGKISYIPIVRVSSCSGAVFRHVKTKDFLSDYIGIDIKQRYCKRKKSSKLPPLTQGVN</sequence>
<reference evidence="1 2" key="1">
    <citation type="submission" date="2019-02" db="EMBL/GenBank/DDBJ databases">
        <title>Opniocepnalus argus genome.</title>
        <authorList>
            <person name="Zhou C."/>
            <person name="Xiao S."/>
        </authorList>
    </citation>
    <scope>NUCLEOTIDE SEQUENCE [LARGE SCALE GENOMIC DNA]</scope>
    <source>
        <strain evidence="1">OARG1902GOOAL</strain>
        <tissue evidence="1">Muscle</tissue>
    </source>
</reference>